<dbReference type="Proteomes" id="UP000663505">
    <property type="component" value="Chromosome"/>
</dbReference>
<gene>
    <name evidence="3" type="ORF">JZ786_12845</name>
</gene>
<dbReference type="RefSeq" id="WP_206654831.1">
    <property type="nucleotide sequence ID" value="NZ_CP071182.1"/>
</dbReference>
<feature type="compositionally biased region" description="Polar residues" evidence="2">
    <location>
        <begin position="224"/>
        <end position="235"/>
    </location>
</feature>
<feature type="coiled-coil region" evidence="1">
    <location>
        <begin position="107"/>
        <end position="197"/>
    </location>
</feature>
<keyword evidence="1" id="KW-0175">Coiled coil</keyword>
<dbReference type="AlphaFoldDB" id="A0A9X7VUN3"/>
<accession>A0A9X7VUN3</accession>
<protein>
    <submittedName>
        <fullName evidence="3">Uncharacterized protein</fullName>
    </submittedName>
</protein>
<keyword evidence="4" id="KW-1185">Reference proteome</keyword>
<feature type="compositionally biased region" description="Low complexity" evidence="2">
    <location>
        <begin position="213"/>
        <end position="223"/>
    </location>
</feature>
<evidence type="ECO:0000313" key="3">
    <source>
        <dbReference type="EMBL" id="QSO45463.1"/>
    </source>
</evidence>
<reference evidence="3 4" key="1">
    <citation type="submission" date="2021-02" db="EMBL/GenBank/DDBJ databases">
        <title>Alicyclobacillus curvatus sp. nov. and Alicyclobacillus mengziensis sp. nov., two acidophilic bacteria isolated from acid mine drainage.</title>
        <authorList>
            <person name="Huang Y."/>
        </authorList>
    </citation>
    <scope>NUCLEOTIDE SEQUENCE [LARGE SCALE GENOMIC DNA]</scope>
    <source>
        <strain evidence="3 4">S30H14</strain>
    </source>
</reference>
<evidence type="ECO:0000313" key="4">
    <source>
        <dbReference type="Proteomes" id="UP000663505"/>
    </source>
</evidence>
<dbReference type="EMBL" id="CP071182">
    <property type="protein sequence ID" value="QSO45463.1"/>
    <property type="molecule type" value="Genomic_DNA"/>
</dbReference>
<feature type="compositionally biased region" description="Polar residues" evidence="2">
    <location>
        <begin position="202"/>
        <end position="212"/>
    </location>
</feature>
<dbReference type="KEGG" id="afx:JZ786_12845"/>
<proteinExistence type="predicted"/>
<evidence type="ECO:0000256" key="2">
    <source>
        <dbReference type="SAM" id="MobiDB-lite"/>
    </source>
</evidence>
<sequence length="255" mass="29722">MEESRHVSSEMLRISELADRVGMSVSTAHNYVRRYRDRLHPVLSKRGNLYPVSDVLVLRELYGQSSKRVNDSIPEDDHAVKSIDTKTDTETKETTESLGRETVMRHLQRLEQIEQQFLDTIDDLNAKYHSLLDQFDQLDRVISRSWETQRAFTERMSQSLDRVKQQDRVIDMLMERNKTLEIERARFMELADAYEEAAAAKTPSSEGQQARGQQSSDQPSSSQRWENPQSRTQQSHTRKTPEVSSNGFIRKMFRL</sequence>
<organism evidence="3 4">
    <name type="scientific">Alicyclobacillus mengziensis</name>
    <dbReference type="NCBI Taxonomy" id="2931921"/>
    <lineage>
        <taxon>Bacteria</taxon>
        <taxon>Bacillati</taxon>
        <taxon>Bacillota</taxon>
        <taxon>Bacilli</taxon>
        <taxon>Bacillales</taxon>
        <taxon>Alicyclobacillaceae</taxon>
        <taxon>Alicyclobacillus</taxon>
    </lineage>
</organism>
<feature type="region of interest" description="Disordered" evidence="2">
    <location>
        <begin position="198"/>
        <end position="255"/>
    </location>
</feature>
<name>A0A9X7VUN3_9BACL</name>
<evidence type="ECO:0000256" key="1">
    <source>
        <dbReference type="SAM" id="Coils"/>
    </source>
</evidence>